<accession>A0AAV3ZIA7</accession>
<proteinExistence type="predicted"/>
<reference evidence="1 2" key="1">
    <citation type="journal article" date="2021" name="Elife">
        <title>Chloroplast acquisition without the gene transfer in kleptoplastic sea slugs, Plakobranchus ocellatus.</title>
        <authorList>
            <person name="Maeda T."/>
            <person name="Takahashi S."/>
            <person name="Yoshida T."/>
            <person name="Shimamura S."/>
            <person name="Takaki Y."/>
            <person name="Nagai Y."/>
            <person name="Toyoda A."/>
            <person name="Suzuki Y."/>
            <person name="Arimoto A."/>
            <person name="Ishii H."/>
            <person name="Satoh N."/>
            <person name="Nishiyama T."/>
            <person name="Hasebe M."/>
            <person name="Maruyama T."/>
            <person name="Minagawa J."/>
            <person name="Obokata J."/>
            <person name="Shigenobu S."/>
        </authorList>
    </citation>
    <scope>NUCLEOTIDE SEQUENCE [LARGE SCALE GENOMIC DNA]</scope>
</reference>
<evidence type="ECO:0000313" key="2">
    <source>
        <dbReference type="Proteomes" id="UP000735302"/>
    </source>
</evidence>
<sequence>MYRFRRTGIYKNYLWKTGRIAAEYLSRYYFLLRGSDLVDTLMTTDFHLIILGPQLHGCLPRSSGLYRFLILQLRHKSPSCQLAQSVLPPGYFQHILNGPSQVASYDCRC</sequence>
<organism evidence="1 2">
    <name type="scientific">Plakobranchus ocellatus</name>
    <dbReference type="NCBI Taxonomy" id="259542"/>
    <lineage>
        <taxon>Eukaryota</taxon>
        <taxon>Metazoa</taxon>
        <taxon>Spiralia</taxon>
        <taxon>Lophotrochozoa</taxon>
        <taxon>Mollusca</taxon>
        <taxon>Gastropoda</taxon>
        <taxon>Heterobranchia</taxon>
        <taxon>Euthyneura</taxon>
        <taxon>Panpulmonata</taxon>
        <taxon>Sacoglossa</taxon>
        <taxon>Placobranchoidea</taxon>
        <taxon>Plakobranchidae</taxon>
        <taxon>Plakobranchus</taxon>
    </lineage>
</organism>
<dbReference type="AlphaFoldDB" id="A0AAV3ZIA7"/>
<name>A0AAV3ZIA7_9GAST</name>
<dbReference type="EMBL" id="BLXT01002883">
    <property type="protein sequence ID" value="GFN98855.1"/>
    <property type="molecule type" value="Genomic_DNA"/>
</dbReference>
<comment type="caution">
    <text evidence="1">The sequence shown here is derived from an EMBL/GenBank/DDBJ whole genome shotgun (WGS) entry which is preliminary data.</text>
</comment>
<keyword evidence="2" id="KW-1185">Reference proteome</keyword>
<protein>
    <submittedName>
        <fullName evidence="1">Uncharacterized protein</fullName>
    </submittedName>
</protein>
<dbReference type="Proteomes" id="UP000735302">
    <property type="component" value="Unassembled WGS sequence"/>
</dbReference>
<gene>
    <name evidence="1" type="ORF">PoB_002536100</name>
</gene>
<evidence type="ECO:0000313" key="1">
    <source>
        <dbReference type="EMBL" id="GFN98855.1"/>
    </source>
</evidence>